<name>A0A4R6QYJ2_9BURK</name>
<dbReference type="RefSeq" id="WP_133611390.1">
    <property type="nucleotide sequence ID" value="NZ_SNXW01000026.1"/>
</dbReference>
<keyword evidence="2" id="KW-1185">Reference proteome</keyword>
<accession>A0A4R6QYJ2</accession>
<reference evidence="1 2" key="1">
    <citation type="submission" date="2019-03" db="EMBL/GenBank/DDBJ databases">
        <title>Genomic Encyclopedia of Type Strains, Phase IV (KMG-IV): sequencing the most valuable type-strain genomes for metagenomic binning, comparative biology and taxonomic classification.</title>
        <authorList>
            <person name="Goeker M."/>
        </authorList>
    </citation>
    <scope>NUCLEOTIDE SEQUENCE [LARGE SCALE GENOMIC DNA]</scope>
    <source>
        <strain evidence="1 2">DSM 11901</strain>
    </source>
</reference>
<dbReference type="EMBL" id="SNXW01000026">
    <property type="protein sequence ID" value="TDP78175.1"/>
    <property type="molecule type" value="Genomic_DNA"/>
</dbReference>
<comment type="caution">
    <text evidence="1">The sequence shown here is derived from an EMBL/GenBank/DDBJ whole genome shotgun (WGS) entry which is preliminary data.</text>
</comment>
<evidence type="ECO:0000313" key="1">
    <source>
        <dbReference type="EMBL" id="TDP78175.1"/>
    </source>
</evidence>
<sequence>MQLNSDIDIEARQAEAMKIMADAKKLLEQTGLEVSLITRCPNGAKWPVLMLEVGETYRDIEAARKGN</sequence>
<evidence type="ECO:0000313" key="2">
    <source>
        <dbReference type="Proteomes" id="UP000294593"/>
    </source>
</evidence>
<dbReference type="Proteomes" id="UP000294593">
    <property type="component" value="Unassembled WGS sequence"/>
</dbReference>
<organism evidence="1 2">
    <name type="scientific">Aquabacterium commune</name>
    <dbReference type="NCBI Taxonomy" id="70586"/>
    <lineage>
        <taxon>Bacteria</taxon>
        <taxon>Pseudomonadati</taxon>
        <taxon>Pseudomonadota</taxon>
        <taxon>Betaproteobacteria</taxon>
        <taxon>Burkholderiales</taxon>
        <taxon>Aquabacterium</taxon>
    </lineage>
</organism>
<dbReference type="AlphaFoldDB" id="A0A4R6QYJ2"/>
<proteinExistence type="predicted"/>
<gene>
    <name evidence="1" type="ORF">EV672_1262</name>
</gene>
<protein>
    <submittedName>
        <fullName evidence="1">Uncharacterized protein</fullName>
    </submittedName>
</protein>